<dbReference type="Pfam" id="PF07889">
    <property type="entry name" value="DUF1664"/>
    <property type="match status" value="1"/>
</dbReference>
<accession>A0AAN8VAW4</accession>
<feature type="non-terminal residue" evidence="3">
    <location>
        <position position="1"/>
    </location>
</feature>
<gene>
    <name evidence="3" type="ORF">RJ641_002583</name>
</gene>
<comment type="caution">
    <text evidence="3">The sequence shown here is derived from an EMBL/GenBank/DDBJ whole genome shotgun (WGS) entry which is preliminary data.</text>
</comment>
<keyword evidence="4" id="KW-1185">Reference proteome</keyword>
<evidence type="ECO:0000259" key="2">
    <source>
        <dbReference type="Pfam" id="PF07889"/>
    </source>
</evidence>
<dbReference type="InterPro" id="IPR012458">
    <property type="entry name" value="DUF1664"/>
</dbReference>
<feature type="domain" description="DUF1664" evidence="2">
    <location>
        <begin position="114"/>
        <end position="229"/>
    </location>
</feature>
<organism evidence="3 4">
    <name type="scientific">Dillenia turbinata</name>
    <dbReference type="NCBI Taxonomy" id="194707"/>
    <lineage>
        <taxon>Eukaryota</taxon>
        <taxon>Viridiplantae</taxon>
        <taxon>Streptophyta</taxon>
        <taxon>Embryophyta</taxon>
        <taxon>Tracheophyta</taxon>
        <taxon>Spermatophyta</taxon>
        <taxon>Magnoliopsida</taxon>
        <taxon>eudicotyledons</taxon>
        <taxon>Gunneridae</taxon>
        <taxon>Pentapetalae</taxon>
        <taxon>Dilleniales</taxon>
        <taxon>Dilleniaceae</taxon>
        <taxon>Dillenia</taxon>
    </lineage>
</organism>
<proteinExistence type="predicted"/>
<feature type="compositionally biased region" description="Polar residues" evidence="1">
    <location>
        <begin position="251"/>
        <end position="277"/>
    </location>
</feature>
<evidence type="ECO:0000313" key="3">
    <source>
        <dbReference type="EMBL" id="KAK6930790.1"/>
    </source>
</evidence>
<dbReference type="Proteomes" id="UP001370490">
    <property type="component" value="Unassembled WGS sequence"/>
</dbReference>
<dbReference type="AlphaFoldDB" id="A0AAN8VAW4"/>
<evidence type="ECO:0000256" key="1">
    <source>
        <dbReference type="SAM" id="MobiDB-lite"/>
    </source>
</evidence>
<feature type="compositionally biased region" description="Polar residues" evidence="1">
    <location>
        <begin position="317"/>
        <end position="333"/>
    </location>
</feature>
<protein>
    <recommendedName>
        <fullName evidence="2">DUF1664 domain-containing protein</fullName>
    </recommendedName>
</protein>
<name>A0AAN8VAW4_9MAGN</name>
<dbReference type="EMBL" id="JBAMMX010000011">
    <property type="protein sequence ID" value="KAK6930790.1"/>
    <property type="molecule type" value="Genomic_DNA"/>
</dbReference>
<dbReference type="PANTHER" id="PTHR47289">
    <property type="entry name" value="TRANSCRIPTION FACTOR, PUTATIVE (DUF1664)-RELATED"/>
    <property type="match status" value="1"/>
</dbReference>
<reference evidence="3 4" key="1">
    <citation type="submission" date="2023-12" db="EMBL/GenBank/DDBJ databases">
        <title>A high-quality genome assembly for Dillenia turbinata (Dilleniales).</title>
        <authorList>
            <person name="Chanderbali A."/>
        </authorList>
    </citation>
    <scope>NUCLEOTIDE SEQUENCE [LARGE SCALE GENOMIC DNA]</scope>
    <source>
        <strain evidence="3">LSX21</strain>
        <tissue evidence="3">Leaf</tissue>
    </source>
</reference>
<feature type="region of interest" description="Disordered" evidence="1">
    <location>
        <begin position="251"/>
        <end position="370"/>
    </location>
</feature>
<dbReference type="PANTHER" id="PTHR47289:SF2">
    <property type="entry name" value="TRANSCRIPTION FACTOR, PUTATIVE (DUF1664)-RELATED"/>
    <property type="match status" value="1"/>
</dbReference>
<evidence type="ECO:0000313" key="4">
    <source>
        <dbReference type="Proteomes" id="UP001370490"/>
    </source>
</evidence>
<feature type="compositionally biased region" description="Polar residues" evidence="1">
    <location>
        <begin position="289"/>
        <end position="307"/>
    </location>
</feature>
<sequence length="370" mass="40049">FLDEVNKSQGQQIKVYCLLWQMEGIPQANQGNISCISGIVGSVLAKDGRVSDLSDLFGGAFKIVWKQLRRDDSPSSTSKPRNDTLMAQVNSLRQELQILASSRPVTIVTGSGSGGTKYGMVIVIVVLGYGYVWWKGWKLPDMMFATRRSLSDACNSVAKQLETATKKHLSSRIDRVDCNLDECAELNASTKEEVSLLHEDMKEIGGHVQNVHLYVQSLETKLSRIEGKQEQTNQGVSKLVGYAWHLENSRTLEASPSSSSRQAIESPQTTPSRSESLPSALMLEPPSPSTANGSSKVVQPIEDTTSAPGLKEFRGISQENGASSSSPMVSNGSRVPEVPNGSSSAGILGRVPRISGSFLSRTRSATQSFK</sequence>
<feature type="compositionally biased region" description="Polar residues" evidence="1">
    <location>
        <begin position="357"/>
        <end position="370"/>
    </location>
</feature>